<evidence type="ECO:0000256" key="1">
    <source>
        <dbReference type="SAM" id="MobiDB-lite"/>
    </source>
</evidence>
<dbReference type="PANTHER" id="PTHR31286">
    <property type="entry name" value="GLYCINE-RICH CELL WALL STRUCTURAL PROTEIN 1.8-LIKE"/>
    <property type="match status" value="1"/>
</dbReference>
<feature type="region of interest" description="Disordered" evidence="1">
    <location>
        <begin position="190"/>
        <end position="215"/>
    </location>
</feature>
<name>A0A7J8YHR3_GOSAI</name>
<dbReference type="AlphaFoldDB" id="A0A7J8YHR3"/>
<comment type="caution">
    <text evidence="2">The sequence shown here is derived from an EMBL/GenBank/DDBJ whole genome shotgun (WGS) entry which is preliminary data.</text>
</comment>
<dbReference type="Proteomes" id="UP000593577">
    <property type="component" value="Unassembled WGS sequence"/>
</dbReference>
<protein>
    <recommendedName>
        <fullName evidence="4">DUF4283 domain-containing protein</fullName>
    </recommendedName>
</protein>
<dbReference type="InterPro" id="IPR040256">
    <property type="entry name" value="At4g02000-like"/>
</dbReference>
<proteinExistence type="predicted"/>
<evidence type="ECO:0000313" key="3">
    <source>
        <dbReference type="Proteomes" id="UP000593577"/>
    </source>
</evidence>
<reference evidence="2 3" key="1">
    <citation type="journal article" date="2019" name="Genome Biol. Evol.">
        <title>Insights into the evolution of the New World diploid cottons (Gossypium, subgenus Houzingenia) based on genome sequencing.</title>
        <authorList>
            <person name="Grover C.E."/>
            <person name="Arick M.A. 2nd"/>
            <person name="Thrash A."/>
            <person name="Conover J.L."/>
            <person name="Sanders W.S."/>
            <person name="Peterson D.G."/>
            <person name="Frelichowski J.E."/>
            <person name="Scheffler J.A."/>
            <person name="Scheffler B.E."/>
            <person name="Wendel J.F."/>
        </authorList>
    </citation>
    <scope>NUCLEOTIDE SEQUENCE [LARGE SCALE GENOMIC DNA]</scope>
    <source>
        <strain evidence="2">185</strain>
        <tissue evidence="2">Leaf</tissue>
    </source>
</reference>
<accession>A0A7J8YHR3</accession>
<sequence>MDLDQMQNGVPWTFNNHLLVIHHMVDGQNPLKILLIHVHFWVQVHDLPPNFFSKHIAKQLGEFVGEFLEYDTKNLERGLNNYMQIRVKMDVRRPLRRKKKLMYALGKCSYVKMVKGLEIVEMGWDLSIQAQSRRAMTISSRWLRREGVGGINDDGVERFDPILGLNLEGDLNFMEDVKGDSSKVRGQMKMEHGSEDCPIEGGNGKKRPSRKRGNCNGSFVVDSLGGRDGTLLARCNTSYPCSSLKQGKKYYQT</sequence>
<dbReference type="PANTHER" id="PTHR31286:SF153">
    <property type="entry name" value="DUF4283 DOMAIN PROTEIN"/>
    <property type="match status" value="1"/>
</dbReference>
<organism evidence="2 3">
    <name type="scientific">Gossypium aridum</name>
    <name type="common">American cotton</name>
    <name type="synonym">Erioxylum aridum</name>
    <dbReference type="NCBI Taxonomy" id="34290"/>
    <lineage>
        <taxon>Eukaryota</taxon>
        <taxon>Viridiplantae</taxon>
        <taxon>Streptophyta</taxon>
        <taxon>Embryophyta</taxon>
        <taxon>Tracheophyta</taxon>
        <taxon>Spermatophyta</taxon>
        <taxon>Magnoliopsida</taxon>
        <taxon>eudicotyledons</taxon>
        <taxon>Gunneridae</taxon>
        <taxon>Pentapetalae</taxon>
        <taxon>rosids</taxon>
        <taxon>malvids</taxon>
        <taxon>Malvales</taxon>
        <taxon>Malvaceae</taxon>
        <taxon>Malvoideae</taxon>
        <taxon>Gossypium</taxon>
    </lineage>
</organism>
<gene>
    <name evidence="2" type="ORF">Goari_000790</name>
</gene>
<feature type="compositionally biased region" description="Basic residues" evidence="1">
    <location>
        <begin position="204"/>
        <end position="213"/>
    </location>
</feature>
<keyword evidence="3" id="KW-1185">Reference proteome</keyword>
<dbReference type="EMBL" id="JABFAA010000013">
    <property type="protein sequence ID" value="MBA0699128.1"/>
    <property type="molecule type" value="Genomic_DNA"/>
</dbReference>
<evidence type="ECO:0008006" key="4">
    <source>
        <dbReference type="Google" id="ProtNLM"/>
    </source>
</evidence>
<evidence type="ECO:0000313" key="2">
    <source>
        <dbReference type="EMBL" id="MBA0699128.1"/>
    </source>
</evidence>